<dbReference type="Proteomes" id="UP000077885">
    <property type="component" value="Unassembled WGS sequence"/>
</dbReference>
<dbReference type="AlphaFoldDB" id="A0A1A9S1K4"/>
<keyword evidence="4 6" id="KW-1133">Transmembrane helix</keyword>
<protein>
    <submittedName>
        <fullName evidence="8">ABC transporter permease</fullName>
    </submittedName>
</protein>
<feature type="transmembrane region" description="Helical" evidence="6">
    <location>
        <begin position="65"/>
        <end position="85"/>
    </location>
</feature>
<comment type="caution">
    <text evidence="8">The sequence shown here is derived from an EMBL/GenBank/DDBJ whole genome shotgun (WGS) entry which is preliminary data.</text>
</comment>
<dbReference type="EMBL" id="LXSL01000012">
    <property type="protein sequence ID" value="OAM30824.1"/>
    <property type="molecule type" value="Genomic_DNA"/>
</dbReference>
<organism evidence="8 9">
    <name type="scientific">Eikenella longinqua</name>
    <dbReference type="NCBI Taxonomy" id="1795827"/>
    <lineage>
        <taxon>Bacteria</taxon>
        <taxon>Pseudomonadati</taxon>
        <taxon>Pseudomonadota</taxon>
        <taxon>Betaproteobacteria</taxon>
        <taxon>Neisseriales</taxon>
        <taxon>Neisseriaceae</taxon>
        <taxon>Eikenella</taxon>
    </lineage>
</organism>
<keyword evidence="5 6" id="KW-0472">Membrane</keyword>
<keyword evidence="9" id="KW-1185">Reference proteome</keyword>
<keyword evidence="3 6" id="KW-0812">Transmembrane</keyword>
<evidence type="ECO:0000256" key="5">
    <source>
        <dbReference type="ARBA" id="ARBA00023136"/>
    </source>
</evidence>
<dbReference type="InterPro" id="IPR050638">
    <property type="entry name" value="AA-Vitamin_Transporters"/>
</dbReference>
<feature type="transmembrane region" description="Helical" evidence="6">
    <location>
        <begin position="143"/>
        <end position="163"/>
    </location>
</feature>
<dbReference type="STRING" id="1795827.A7P95_02140"/>
<evidence type="ECO:0000313" key="8">
    <source>
        <dbReference type="EMBL" id="OAM30824.1"/>
    </source>
</evidence>
<feature type="transmembrane region" description="Helical" evidence="6">
    <location>
        <begin position="91"/>
        <end position="111"/>
    </location>
</feature>
<evidence type="ECO:0000256" key="1">
    <source>
        <dbReference type="ARBA" id="ARBA00004141"/>
    </source>
</evidence>
<gene>
    <name evidence="8" type="ORF">A7P95_02140</name>
</gene>
<evidence type="ECO:0000256" key="3">
    <source>
        <dbReference type="ARBA" id="ARBA00022692"/>
    </source>
</evidence>
<comment type="subcellular location">
    <subcellularLocation>
        <location evidence="1">Membrane</location>
        <topology evidence="1">Multi-pass membrane protein</topology>
    </subcellularLocation>
</comment>
<evidence type="ECO:0000313" key="9">
    <source>
        <dbReference type="Proteomes" id="UP000077885"/>
    </source>
</evidence>
<feature type="transmembrane region" description="Helical" evidence="6">
    <location>
        <begin position="236"/>
        <end position="255"/>
    </location>
</feature>
<dbReference type="OrthoDB" id="5430053at2"/>
<dbReference type="PANTHER" id="PTHR32322:SF2">
    <property type="entry name" value="EAMA DOMAIN-CONTAINING PROTEIN"/>
    <property type="match status" value="1"/>
</dbReference>
<dbReference type="PANTHER" id="PTHR32322">
    <property type="entry name" value="INNER MEMBRANE TRANSPORTER"/>
    <property type="match status" value="1"/>
</dbReference>
<evidence type="ECO:0000256" key="6">
    <source>
        <dbReference type="SAM" id="Phobius"/>
    </source>
</evidence>
<reference evidence="9" key="1">
    <citation type="submission" date="2016-05" db="EMBL/GenBank/DDBJ databases">
        <title>Draft genome of Corynebacterium afermentans subsp. afermentans LCDC 88199T.</title>
        <authorList>
            <person name="Bernier A.-M."/>
            <person name="Bernard K."/>
        </authorList>
    </citation>
    <scope>NUCLEOTIDE SEQUENCE [LARGE SCALE GENOMIC DNA]</scope>
    <source>
        <strain evidence="9">NML02-A-017</strain>
    </source>
</reference>
<feature type="transmembrane region" description="Helical" evidence="6">
    <location>
        <begin position="206"/>
        <end position="224"/>
    </location>
</feature>
<dbReference type="InterPro" id="IPR037185">
    <property type="entry name" value="EmrE-like"/>
</dbReference>
<feature type="transmembrane region" description="Helical" evidence="6">
    <location>
        <begin position="35"/>
        <end position="53"/>
    </location>
</feature>
<dbReference type="GO" id="GO:0016020">
    <property type="term" value="C:membrane"/>
    <property type="evidence" value="ECO:0007669"/>
    <property type="project" value="UniProtKB-SubCell"/>
</dbReference>
<feature type="transmembrane region" description="Helical" evidence="6">
    <location>
        <begin position="261"/>
        <end position="282"/>
    </location>
</feature>
<feature type="domain" description="EamA" evidence="7">
    <location>
        <begin position="7"/>
        <end position="134"/>
    </location>
</feature>
<comment type="similarity">
    <text evidence="2">Belongs to the EamA transporter family.</text>
</comment>
<accession>A0A1A9S1K4</accession>
<evidence type="ECO:0000259" key="7">
    <source>
        <dbReference type="Pfam" id="PF00892"/>
    </source>
</evidence>
<evidence type="ECO:0000256" key="2">
    <source>
        <dbReference type="ARBA" id="ARBA00007362"/>
    </source>
</evidence>
<dbReference type="InterPro" id="IPR000620">
    <property type="entry name" value="EamA_dom"/>
</dbReference>
<feature type="transmembrane region" description="Helical" evidence="6">
    <location>
        <begin position="118"/>
        <end position="137"/>
    </location>
</feature>
<sequence>MQSRPLAILTTALAPLIWGSTYLVTTEFLPPDRPFTAALIRVLPAGLLLLLWTRKMPKCGEWATVLLLGFLNIGFFQAMLFVAAYRLPGGLAAVLSSTQTLMVLVFTWLIGKTMPPKAAWAWSAAGVAGIALLVLSPTARYDAAGIAAALAGAAAMALGVYLSKHRQTSLPVLAFTGWQLLIGGVFLLPVALLAEPPLPHLTVANIGGYLYLCLFGAVLAYALWFDGIARLPPAAVSSLGLLSPVCAFVLGWLFLGQGMDGKSLAGFALVLASIWGVQRAVAEKAT</sequence>
<dbReference type="SUPFAM" id="SSF103481">
    <property type="entry name" value="Multidrug resistance efflux transporter EmrE"/>
    <property type="match status" value="2"/>
</dbReference>
<name>A0A1A9S1K4_9NEIS</name>
<dbReference type="Pfam" id="PF00892">
    <property type="entry name" value="EamA"/>
    <property type="match status" value="2"/>
</dbReference>
<proteinExistence type="inferred from homology"/>
<feature type="domain" description="EamA" evidence="7">
    <location>
        <begin position="144"/>
        <end position="277"/>
    </location>
</feature>
<evidence type="ECO:0000256" key="4">
    <source>
        <dbReference type="ARBA" id="ARBA00022989"/>
    </source>
</evidence>
<feature type="transmembrane region" description="Helical" evidence="6">
    <location>
        <begin position="170"/>
        <end position="194"/>
    </location>
</feature>
<dbReference type="RefSeq" id="WP_067590465.1">
    <property type="nucleotide sequence ID" value="NZ_LXSL01000012.1"/>
</dbReference>